<organism evidence="2 3">
    <name type="scientific">Reticulomyxa filosa</name>
    <dbReference type="NCBI Taxonomy" id="46433"/>
    <lineage>
        <taxon>Eukaryota</taxon>
        <taxon>Sar</taxon>
        <taxon>Rhizaria</taxon>
        <taxon>Retaria</taxon>
        <taxon>Foraminifera</taxon>
        <taxon>Monothalamids</taxon>
        <taxon>Reticulomyxidae</taxon>
        <taxon>Reticulomyxa</taxon>
    </lineage>
</organism>
<comment type="caution">
    <text evidence="2">The sequence shown here is derived from an EMBL/GenBank/DDBJ whole genome shotgun (WGS) entry which is preliminary data.</text>
</comment>
<evidence type="ECO:0000313" key="3">
    <source>
        <dbReference type="Proteomes" id="UP000023152"/>
    </source>
</evidence>
<name>X6LD37_RETFI</name>
<reference evidence="2 3" key="1">
    <citation type="journal article" date="2013" name="Curr. Biol.">
        <title>The Genome of the Foraminiferan Reticulomyxa filosa.</title>
        <authorList>
            <person name="Glockner G."/>
            <person name="Hulsmann N."/>
            <person name="Schleicher M."/>
            <person name="Noegel A.A."/>
            <person name="Eichinger L."/>
            <person name="Gallinger C."/>
            <person name="Pawlowski J."/>
            <person name="Sierra R."/>
            <person name="Euteneuer U."/>
            <person name="Pillet L."/>
            <person name="Moustafa A."/>
            <person name="Platzer M."/>
            <person name="Groth M."/>
            <person name="Szafranski K."/>
            <person name="Schliwa M."/>
        </authorList>
    </citation>
    <scope>NUCLEOTIDE SEQUENCE [LARGE SCALE GENOMIC DNA]</scope>
</reference>
<keyword evidence="3" id="KW-1185">Reference proteome</keyword>
<accession>X6LD37</accession>
<feature type="transmembrane region" description="Helical" evidence="1">
    <location>
        <begin position="173"/>
        <end position="197"/>
    </location>
</feature>
<protein>
    <submittedName>
        <fullName evidence="2">Uncharacterized protein</fullName>
    </submittedName>
</protein>
<evidence type="ECO:0000256" key="1">
    <source>
        <dbReference type="SAM" id="Phobius"/>
    </source>
</evidence>
<proteinExistence type="predicted"/>
<dbReference type="AlphaFoldDB" id="X6LD37"/>
<evidence type="ECO:0000313" key="2">
    <source>
        <dbReference type="EMBL" id="ETN99290.1"/>
    </source>
</evidence>
<feature type="transmembrane region" description="Helical" evidence="1">
    <location>
        <begin position="106"/>
        <end position="128"/>
    </location>
</feature>
<sequence length="200" mass="23394">MQLIHKQIRSSFLKGLSDIGALVLFFLLIITVYRLFPLCRDIYRLLRATKREGRKVVVQQDSRNHSIQMAVVTIQPPSLRFGLGVILEQQIREFGRDLWITVSLSFWSFLIIVTLVRLFEFITELIHGSRKRGRSRMTLKLAAKIAQDQAQLIWGDFYQIFTLLFAWKTYKFAIASLVFATLLPAGLHTRIYVYVYVYKF</sequence>
<keyword evidence="1" id="KW-1133">Transmembrane helix</keyword>
<dbReference type="Proteomes" id="UP000023152">
    <property type="component" value="Unassembled WGS sequence"/>
</dbReference>
<keyword evidence="1" id="KW-0472">Membrane</keyword>
<dbReference type="EMBL" id="ASPP01044387">
    <property type="protein sequence ID" value="ETN99290.1"/>
    <property type="molecule type" value="Genomic_DNA"/>
</dbReference>
<keyword evidence="1" id="KW-0812">Transmembrane</keyword>
<feature type="transmembrane region" description="Helical" evidence="1">
    <location>
        <begin position="12"/>
        <end position="36"/>
    </location>
</feature>
<gene>
    <name evidence="2" type="ORF">RFI_38191</name>
</gene>